<protein>
    <submittedName>
        <fullName evidence="6">Diguanylate cyclase</fullName>
    </submittedName>
</protein>
<dbReference type="InterPro" id="IPR050706">
    <property type="entry name" value="Cyclic-di-GMP_PDE-like"/>
</dbReference>
<feature type="transmembrane region" description="Helical" evidence="1">
    <location>
        <begin position="55"/>
        <end position="72"/>
    </location>
</feature>
<dbReference type="SUPFAM" id="SSF141868">
    <property type="entry name" value="EAL domain-like"/>
    <property type="match status" value="1"/>
</dbReference>
<evidence type="ECO:0000259" key="3">
    <source>
        <dbReference type="PROSITE" id="PS50113"/>
    </source>
</evidence>
<keyword evidence="1" id="KW-0812">Transmembrane</keyword>
<dbReference type="PROSITE" id="PS50887">
    <property type="entry name" value="GGDEF"/>
    <property type="match status" value="1"/>
</dbReference>
<keyword evidence="1" id="KW-1133">Transmembrane helix</keyword>
<evidence type="ECO:0000256" key="1">
    <source>
        <dbReference type="SAM" id="Phobius"/>
    </source>
</evidence>
<dbReference type="Pfam" id="PF13426">
    <property type="entry name" value="PAS_9"/>
    <property type="match status" value="1"/>
</dbReference>
<accession>A0A0G9L002</accession>
<dbReference type="InterPro" id="IPR000014">
    <property type="entry name" value="PAS"/>
</dbReference>
<keyword evidence="1" id="KW-0472">Membrane</keyword>
<reference evidence="6 7" key="1">
    <citation type="submission" date="2014-01" db="EMBL/GenBank/DDBJ databases">
        <title>Development of a Comparative Genomic Fingerprinting Assay for High Resolution Genotyping of Arcobacter butzleri.</title>
        <authorList>
            <person name="Webb A.L."/>
            <person name="Inglis G.D."/>
            <person name="Kruczkiewicz P."/>
            <person name="Selinger L.B."/>
            <person name="Taboada E.N."/>
        </authorList>
    </citation>
    <scope>NUCLEOTIDE SEQUENCE [LARGE SCALE GENOMIC DNA]</scope>
    <source>
        <strain evidence="6 7">L355</strain>
    </source>
</reference>
<dbReference type="PROSITE" id="PS50113">
    <property type="entry name" value="PAC"/>
    <property type="match status" value="1"/>
</dbReference>
<dbReference type="InterPro" id="IPR001633">
    <property type="entry name" value="EAL_dom"/>
</dbReference>
<dbReference type="InterPro" id="IPR000160">
    <property type="entry name" value="GGDEF_dom"/>
</dbReference>
<dbReference type="InterPro" id="IPR000700">
    <property type="entry name" value="PAS-assoc_C"/>
</dbReference>
<dbReference type="Pfam" id="PF00563">
    <property type="entry name" value="EAL"/>
    <property type="match status" value="1"/>
</dbReference>
<organism evidence="6 7">
    <name type="scientific">Aliarcobacter butzleri L355</name>
    <dbReference type="NCBI Taxonomy" id="1447263"/>
    <lineage>
        <taxon>Bacteria</taxon>
        <taxon>Pseudomonadati</taxon>
        <taxon>Campylobacterota</taxon>
        <taxon>Epsilonproteobacteria</taxon>
        <taxon>Campylobacterales</taxon>
        <taxon>Arcobacteraceae</taxon>
        <taxon>Aliarcobacter</taxon>
    </lineage>
</organism>
<feature type="domain" description="PAC" evidence="3">
    <location>
        <begin position="152"/>
        <end position="207"/>
    </location>
</feature>
<dbReference type="SMART" id="SM00267">
    <property type="entry name" value="GGDEF"/>
    <property type="match status" value="1"/>
</dbReference>
<dbReference type="InterPro" id="IPR043128">
    <property type="entry name" value="Rev_trsase/Diguanyl_cyclase"/>
</dbReference>
<dbReference type="PANTHER" id="PTHR33121">
    <property type="entry name" value="CYCLIC DI-GMP PHOSPHODIESTERASE PDEF"/>
    <property type="match status" value="1"/>
</dbReference>
<dbReference type="SMART" id="SM00052">
    <property type="entry name" value="EAL"/>
    <property type="match status" value="1"/>
</dbReference>
<dbReference type="InterPro" id="IPR029787">
    <property type="entry name" value="Nucleotide_cyclase"/>
</dbReference>
<name>A0A0G9L002_9BACT</name>
<comment type="caution">
    <text evidence="6">The sequence shown here is derived from an EMBL/GenBank/DDBJ whole genome shotgun (WGS) entry which is preliminary data.</text>
</comment>
<dbReference type="PROSITE" id="PS50883">
    <property type="entry name" value="EAL"/>
    <property type="match status" value="1"/>
</dbReference>
<dbReference type="GO" id="GO:0071111">
    <property type="term" value="F:cyclic-guanylate-specific phosphodiesterase activity"/>
    <property type="evidence" value="ECO:0007669"/>
    <property type="project" value="InterPro"/>
</dbReference>
<feature type="domain" description="PAS" evidence="2">
    <location>
        <begin position="98"/>
        <end position="152"/>
    </location>
</feature>
<sequence>MSYISLLSLLNPNEILLKLVISKCESNIKKNYYIICILLYKILGEDYLSFTNTEYLLLLLILLFLIFSILKLKEFKKLKKENHILKQYNEATKDSNIISISDLKGNITYVNDKFCEVSLYAYEEVIGKPHSIVRGEEDDEIFQQLWETIKNKKVWYGVLKNRKKNGEFYWVNINIRPILNEEDEIIEYIAIRHEITDLVLKTEELKRNLRLDSLTNIGNRYKLIEDVSKSVNPCISILDIVSFSDVNDFFGYKTGDSVLKIVARKIEELLIDKENYKVYRDHSDTFCIVAQNEDRDKFIKNIDEISKTIGKVPIVIKSRELYVQLSYVFSFESKENLLETANIIKRYSHANKNIIIYDKALELEKDYEKNIFWTLKIKKALDEDKIVPYFQPIYNLKTNKIEKYEALVRLIDGNNVISPYYFLDISKKSKQYLQLTKTMIQKTFDYFRDKDFEFSINLTFEDIKSEYISSFIIELLKEYKMGHRVVFEVVESEEIDNFRKINEFFVTIREYGCKIAIDDFGSGYSNFEYLAKLNVDYIKIDGSLIKDILINKSSQNIVSMLVNFAKGQKVKTIAEFVSNKDILNKVRELGIDYVQGYYIKEPIASIDGLNDIISLREFS</sequence>
<dbReference type="PATRIC" id="fig|1447263.3.peg.213"/>
<proteinExistence type="predicted"/>
<dbReference type="Proteomes" id="UP000035154">
    <property type="component" value="Unassembled WGS sequence"/>
</dbReference>
<dbReference type="InterPro" id="IPR001610">
    <property type="entry name" value="PAC"/>
</dbReference>
<dbReference type="SUPFAM" id="SSF55785">
    <property type="entry name" value="PYP-like sensor domain (PAS domain)"/>
    <property type="match status" value="1"/>
</dbReference>
<gene>
    <name evidence="6" type="ORF">AF80_01140</name>
</gene>
<evidence type="ECO:0000259" key="5">
    <source>
        <dbReference type="PROSITE" id="PS50887"/>
    </source>
</evidence>
<evidence type="ECO:0000259" key="4">
    <source>
        <dbReference type="PROSITE" id="PS50883"/>
    </source>
</evidence>
<evidence type="ECO:0000313" key="7">
    <source>
        <dbReference type="Proteomes" id="UP000035154"/>
    </source>
</evidence>
<dbReference type="Gene3D" id="3.30.450.20">
    <property type="entry name" value="PAS domain"/>
    <property type="match status" value="1"/>
</dbReference>
<dbReference type="NCBIfam" id="TIGR00229">
    <property type="entry name" value="sensory_box"/>
    <property type="match status" value="1"/>
</dbReference>
<dbReference type="Gene3D" id="3.30.70.270">
    <property type="match status" value="1"/>
</dbReference>
<dbReference type="SUPFAM" id="SSF55073">
    <property type="entry name" value="Nucleotide cyclase"/>
    <property type="match status" value="1"/>
</dbReference>
<evidence type="ECO:0000259" key="2">
    <source>
        <dbReference type="PROSITE" id="PS50112"/>
    </source>
</evidence>
<dbReference type="Gene3D" id="3.20.20.450">
    <property type="entry name" value="EAL domain"/>
    <property type="match status" value="1"/>
</dbReference>
<dbReference type="InterPro" id="IPR035919">
    <property type="entry name" value="EAL_sf"/>
</dbReference>
<dbReference type="SMART" id="SM00086">
    <property type="entry name" value="PAC"/>
    <property type="match status" value="1"/>
</dbReference>
<evidence type="ECO:0000313" key="6">
    <source>
        <dbReference type="EMBL" id="KLE11305.1"/>
    </source>
</evidence>
<dbReference type="EMBL" id="JAIW01000010">
    <property type="protein sequence ID" value="KLE11305.1"/>
    <property type="molecule type" value="Genomic_DNA"/>
</dbReference>
<dbReference type="PANTHER" id="PTHR33121:SF71">
    <property type="entry name" value="OXYGEN SENSOR PROTEIN DOSP"/>
    <property type="match status" value="1"/>
</dbReference>
<feature type="domain" description="GGDEF" evidence="5">
    <location>
        <begin position="231"/>
        <end position="359"/>
    </location>
</feature>
<dbReference type="InterPro" id="IPR035965">
    <property type="entry name" value="PAS-like_dom_sf"/>
</dbReference>
<dbReference type="Pfam" id="PF00990">
    <property type="entry name" value="GGDEF"/>
    <property type="match status" value="1"/>
</dbReference>
<dbReference type="PROSITE" id="PS50112">
    <property type="entry name" value="PAS"/>
    <property type="match status" value="1"/>
</dbReference>
<dbReference type="AlphaFoldDB" id="A0A0G9L002"/>
<feature type="domain" description="EAL" evidence="4">
    <location>
        <begin position="370"/>
        <end position="616"/>
    </location>
</feature>
<dbReference type="CDD" id="cd00130">
    <property type="entry name" value="PAS"/>
    <property type="match status" value="1"/>
</dbReference>
<dbReference type="CDD" id="cd01948">
    <property type="entry name" value="EAL"/>
    <property type="match status" value="1"/>
</dbReference>